<sequence length="69" mass="7512">MKIEPKYTGVCLHLSALDGNALGIVGAARRALQRVGAAPEEIEMFVEEALSSDYKHVLRTTAEWVGLID</sequence>
<protein>
    <submittedName>
        <fullName evidence="1">Uncharacterized protein</fullName>
    </submittedName>
</protein>
<dbReference type="RefSeq" id="WP_377049937.1">
    <property type="nucleotide sequence ID" value="NZ_JBHLVZ010000014.1"/>
</dbReference>
<reference evidence="1 2" key="1">
    <citation type="submission" date="2024-09" db="EMBL/GenBank/DDBJ databases">
        <authorList>
            <person name="Sun Q."/>
            <person name="Mori K."/>
        </authorList>
    </citation>
    <scope>NUCLEOTIDE SEQUENCE [LARGE SCALE GENOMIC DNA]</scope>
    <source>
        <strain evidence="1 2">CCM 7468</strain>
    </source>
</reference>
<organism evidence="1 2">
    <name type="scientific">Muricoccus vinaceus</name>
    <dbReference type="NCBI Taxonomy" id="424704"/>
    <lineage>
        <taxon>Bacteria</taxon>
        <taxon>Pseudomonadati</taxon>
        <taxon>Pseudomonadota</taxon>
        <taxon>Alphaproteobacteria</taxon>
        <taxon>Acetobacterales</taxon>
        <taxon>Roseomonadaceae</taxon>
        <taxon>Muricoccus</taxon>
    </lineage>
</organism>
<keyword evidence="2" id="KW-1185">Reference proteome</keyword>
<comment type="caution">
    <text evidence="1">The sequence shown here is derived from an EMBL/GenBank/DDBJ whole genome shotgun (WGS) entry which is preliminary data.</text>
</comment>
<dbReference type="EMBL" id="JBHLVZ010000014">
    <property type="protein sequence ID" value="MFC0385788.1"/>
    <property type="molecule type" value="Genomic_DNA"/>
</dbReference>
<proteinExistence type="predicted"/>
<evidence type="ECO:0000313" key="2">
    <source>
        <dbReference type="Proteomes" id="UP001589789"/>
    </source>
</evidence>
<evidence type="ECO:0000313" key="1">
    <source>
        <dbReference type="EMBL" id="MFC0385788.1"/>
    </source>
</evidence>
<accession>A0ABV6IQA1</accession>
<dbReference type="Proteomes" id="UP001589789">
    <property type="component" value="Unassembled WGS sequence"/>
</dbReference>
<gene>
    <name evidence="1" type="ORF">ACFFIC_09480</name>
</gene>
<name>A0ABV6IQA1_9PROT</name>